<dbReference type="AlphaFoldDB" id="A0A1F7IV17"/>
<name>A0A1F7IV17_9BACT</name>
<evidence type="ECO:0000313" key="2">
    <source>
        <dbReference type="EMBL" id="OGK47184.1"/>
    </source>
</evidence>
<keyword evidence="1" id="KW-0472">Membrane</keyword>
<protein>
    <recommendedName>
        <fullName evidence="4">Type II secretion system protein</fullName>
    </recommendedName>
</protein>
<keyword evidence="1" id="KW-1133">Transmembrane helix</keyword>
<evidence type="ECO:0008006" key="4">
    <source>
        <dbReference type="Google" id="ProtNLM"/>
    </source>
</evidence>
<dbReference type="Proteomes" id="UP000177141">
    <property type="component" value="Unassembled WGS sequence"/>
</dbReference>
<comment type="caution">
    <text evidence="2">The sequence shown here is derived from an EMBL/GenBank/DDBJ whole genome shotgun (WGS) entry which is preliminary data.</text>
</comment>
<gene>
    <name evidence="2" type="ORF">A3A93_04075</name>
</gene>
<reference evidence="2 3" key="1">
    <citation type="journal article" date="2016" name="Nat. Commun.">
        <title>Thousands of microbial genomes shed light on interconnected biogeochemical processes in an aquifer system.</title>
        <authorList>
            <person name="Anantharaman K."/>
            <person name="Brown C.T."/>
            <person name="Hug L.A."/>
            <person name="Sharon I."/>
            <person name="Castelle C.J."/>
            <person name="Probst A.J."/>
            <person name="Thomas B.C."/>
            <person name="Singh A."/>
            <person name="Wilkins M.J."/>
            <person name="Karaoz U."/>
            <person name="Brodie E.L."/>
            <person name="Williams K.H."/>
            <person name="Hubbard S.S."/>
            <person name="Banfield J.F."/>
        </authorList>
    </citation>
    <scope>NUCLEOTIDE SEQUENCE [LARGE SCALE GENOMIC DNA]</scope>
</reference>
<evidence type="ECO:0000256" key="1">
    <source>
        <dbReference type="SAM" id="Phobius"/>
    </source>
</evidence>
<sequence length="183" mass="21370">MTVKTYQSNSLFKKAFTLIEIMIFVALLSMVLVVAVSYVTKLLMNMKVNEHKIYATFYVEEINEWLYSERNADWQLFHSKARTGPNDITYCFNNNLRLNNTFDILDPSYTTPGITRPYVVTDINQQCPFTGIDGNNPLIFRRTIRLHKDSSNNPTEVTATIDVSWNDNNVTYNHHLENVYRER</sequence>
<feature type="transmembrane region" description="Helical" evidence="1">
    <location>
        <begin position="15"/>
        <end position="39"/>
    </location>
</feature>
<keyword evidence="1" id="KW-0812">Transmembrane</keyword>
<dbReference type="EMBL" id="MGAL01000035">
    <property type="protein sequence ID" value="OGK47184.1"/>
    <property type="molecule type" value="Genomic_DNA"/>
</dbReference>
<organism evidence="2 3">
    <name type="scientific">Candidatus Roizmanbacteria bacterium RIFCSPLOWO2_01_FULL_38_12</name>
    <dbReference type="NCBI Taxonomy" id="1802061"/>
    <lineage>
        <taxon>Bacteria</taxon>
        <taxon>Candidatus Roizmaniibacteriota</taxon>
    </lineage>
</organism>
<evidence type="ECO:0000313" key="3">
    <source>
        <dbReference type="Proteomes" id="UP000177141"/>
    </source>
</evidence>
<proteinExistence type="predicted"/>
<dbReference type="STRING" id="1802061.A3A93_04075"/>
<accession>A0A1F7IV17</accession>